<reference evidence="2" key="1">
    <citation type="submission" date="2018-05" db="EMBL/GenBank/DDBJ databases">
        <authorList>
            <person name="Lanie J.A."/>
            <person name="Ng W.-L."/>
            <person name="Kazmierczak K.M."/>
            <person name="Andrzejewski T.M."/>
            <person name="Davidsen T.M."/>
            <person name="Wayne K.J."/>
            <person name="Tettelin H."/>
            <person name="Glass J.I."/>
            <person name="Rusch D."/>
            <person name="Podicherti R."/>
            <person name="Tsui H.-C.T."/>
            <person name="Winkler M.E."/>
        </authorList>
    </citation>
    <scope>NUCLEOTIDE SEQUENCE</scope>
</reference>
<protein>
    <submittedName>
        <fullName evidence="2">Uncharacterized protein</fullName>
    </submittedName>
</protein>
<sequence length="84" mass="9822">MYGYTPTYLNQFDFLYPLFLTRFPKETVAGLVILILVQSWSIIYRIMGIILMDMGRSVKPCVKVNSAYNYHVNDHIRTSFTFST</sequence>
<organism evidence="2">
    <name type="scientific">marine metagenome</name>
    <dbReference type="NCBI Taxonomy" id="408172"/>
    <lineage>
        <taxon>unclassified sequences</taxon>
        <taxon>metagenomes</taxon>
        <taxon>ecological metagenomes</taxon>
    </lineage>
</organism>
<proteinExistence type="predicted"/>
<keyword evidence="1" id="KW-0812">Transmembrane</keyword>
<feature type="transmembrane region" description="Helical" evidence="1">
    <location>
        <begin position="28"/>
        <end position="47"/>
    </location>
</feature>
<accession>A0A383CZ20</accession>
<evidence type="ECO:0000313" key="2">
    <source>
        <dbReference type="EMBL" id="SVE37314.1"/>
    </source>
</evidence>
<keyword evidence="1" id="KW-1133">Transmembrane helix</keyword>
<gene>
    <name evidence="2" type="ORF">METZ01_LOCUS490168</name>
</gene>
<name>A0A383CZ20_9ZZZZ</name>
<keyword evidence="1" id="KW-0472">Membrane</keyword>
<evidence type="ECO:0000256" key="1">
    <source>
        <dbReference type="SAM" id="Phobius"/>
    </source>
</evidence>
<dbReference type="EMBL" id="UINC01212823">
    <property type="protein sequence ID" value="SVE37314.1"/>
    <property type="molecule type" value="Genomic_DNA"/>
</dbReference>
<dbReference type="AlphaFoldDB" id="A0A383CZ20"/>